<keyword evidence="3" id="KW-1185">Reference proteome</keyword>
<proteinExistence type="predicted"/>
<dbReference type="Proteomes" id="UP001412067">
    <property type="component" value="Unassembled WGS sequence"/>
</dbReference>
<dbReference type="InterPro" id="IPR000504">
    <property type="entry name" value="RRM_dom"/>
</dbReference>
<dbReference type="SUPFAM" id="SSF54928">
    <property type="entry name" value="RNA-binding domain, RBD"/>
    <property type="match status" value="1"/>
</dbReference>
<name>A0ABR2LGP9_9ASPA</name>
<accession>A0ABR2LGP9</accession>
<feature type="domain" description="RRM" evidence="1">
    <location>
        <begin position="37"/>
        <end position="72"/>
    </location>
</feature>
<evidence type="ECO:0000313" key="2">
    <source>
        <dbReference type="EMBL" id="KAK8940166.1"/>
    </source>
</evidence>
<comment type="caution">
    <text evidence="2">The sequence shown here is derived from an EMBL/GenBank/DDBJ whole genome shotgun (WGS) entry which is preliminary data.</text>
</comment>
<dbReference type="EMBL" id="JBBWWR010000020">
    <property type="protein sequence ID" value="KAK8940166.1"/>
    <property type="molecule type" value="Genomic_DNA"/>
</dbReference>
<sequence>MNKRSGDLSDQDEESLLERCSQELSKWELGEEASRYFYFLCPVLSCKVASDSNGQSKGYGFVQFENEESAQKSNWEA</sequence>
<gene>
    <name evidence="2" type="primary">PAB2</name>
    <name evidence="2" type="ORF">KSP40_PGU020893</name>
</gene>
<dbReference type="Gene3D" id="3.30.70.330">
    <property type="match status" value="1"/>
</dbReference>
<organism evidence="2 3">
    <name type="scientific">Platanthera guangdongensis</name>
    <dbReference type="NCBI Taxonomy" id="2320717"/>
    <lineage>
        <taxon>Eukaryota</taxon>
        <taxon>Viridiplantae</taxon>
        <taxon>Streptophyta</taxon>
        <taxon>Embryophyta</taxon>
        <taxon>Tracheophyta</taxon>
        <taxon>Spermatophyta</taxon>
        <taxon>Magnoliopsida</taxon>
        <taxon>Liliopsida</taxon>
        <taxon>Asparagales</taxon>
        <taxon>Orchidaceae</taxon>
        <taxon>Orchidoideae</taxon>
        <taxon>Orchideae</taxon>
        <taxon>Orchidinae</taxon>
        <taxon>Platanthera</taxon>
    </lineage>
</organism>
<dbReference type="InterPro" id="IPR035979">
    <property type="entry name" value="RBD_domain_sf"/>
</dbReference>
<dbReference type="Pfam" id="PF00076">
    <property type="entry name" value="RRM_1"/>
    <property type="match status" value="1"/>
</dbReference>
<evidence type="ECO:0000259" key="1">
    <source>
        <dbReference type="Pfam" id="PF00076"/>
    </source>
</evidence>
<dbReference type="InterPro" id="IPR012677">
    <property type="entry name" value="Nucleotide-bd_a/b_plait_sf"/>
</dbReference>
<evidence type="ECO:0000313" key="3">
    <source>
        <dbReference type="Proteomes" id="UP001412067"/>
    </source>
</evidence>
<protein>
    <submittedName>
        <fullName evidence="2">Polyadenylate-binding protein 2</fullName>
    </submittedName>
</protein>
<reference evidence="2 3" key="1">
    <citation type="journal article" date="2022" name="Nat. Plants">
        <title>Genomes of leafy and leafless Platanthera orchids illuminate the evolution of mycoheterotrophy.</title>
        <authorList>
            <person name="Li M.H."/>
            <person name="Liu K.W."/>
            <person name="Li Z."/>
            <person name="Lu H.C."/>
            <person name="Ye Q.L."/>
            <person name="Zhang D."/>
            <person name="Wang J.Y."/>
            <person name="Li Y.F."/>
            <person name="Zhong Z.M."/>
            <person name="Liu X."/>
            <person name="Yu X."/>
            <person name="Liu D.K."/>
            <person name="Tu X.D."/>
            <person name="Liu B."/>
            <person name="Hao Y."/>
            <person name="Liao X.Y."/>
            <person name="Jiang Y.T."/>
            <person name="Sun W.H."/>
            <person name="Chen J."/>
            <person name="Chen Y.Q."/>
            <person name="Ai Y."/>
            <person name="Zhai J.W."/>
            <person name="Wu S.S."/>
            <person name="Zhou Z."/>
            <person name="Hsiao Y.Y."/>
            <person name="Wu W.L."/>
            <person name="Chen Y.Y."/>
            <person name="Lin Y.F."/>
            <person name="Hsu J.L."/>
            <person name="Li C.Y."/>
            <person name="Wang Z.W."/>
            <person name="Zhao X."/>
            <person name="Zhong W.Y."/>
            <person name="Ma X.K."/>
            <person name="Ma L."/>
            <person name="Huang J."/>
            <person name="Chen G.Z."/>
            <person name="Huang M.Z."/>
            <person name="Huang L."/>
            <person name="Peng D.H."/>
            <person name="Luo Y.B."/>
            <person name="Zou S.Q."/>
            <person name="Chen S.P."/>
            <person name="Lan S."/>
            <person name="Tsai W.C."/>
            <person name="Van de Peer Y."/>
            <person name="Liu Z.J."/>
        </authorList>
    </citation>
    <scope>NUCLEOTIDE SEQUENCE [LARGE SCALE GENOMIC DNA]</scope>
    <source>
        <strain evidence="2">Lor288</strain>
    </source>
</reference>